<evidence type="ECO:0000313" key="3">
    <source>
        <dbReference type="EMBL" id="KIP08130.1"/>
    </source>
</evidence>
<feature type="coiled-coil region" evidence="1">
    <location>
        <begin position="71"/>
        <end position="179"/>
    </location>
</feature>
<feature type="region of interest" description="Disordered" evidence="2">
    <location>
        <begin position="214"/>
        <end position="234"/>
    </location>
</feature>
<dbReference type="EMBL" id="KN840484">
    <property type="protein sequence ID" value="KIP08130.1"/>
    <property type="molecule type" value="Genomic_DNA"/>
</dbReference>
<name>A0A0C3SBN6_PHLG1</name>
<dbReference type="AlphaFoldDB" id="A0A0C3SBN6"/>
<evidence type="ECO:0000256" key="1">
    <source>
        <dbReference type="SAM" id="Coils"/>
    </source>
</evidence>
<keyword evidence="4" id="KW-1185">Reference proteome</keyword>
<evidence type="ECO:0000313" key="4">
    <source>
        <dbReference type="Proteomes" id="UP000053257"/>
    </source>
</evidence>
<dbReference type="Proteomes" id="UP000053257">
    <property type="component" value="Unassembled WGS sequence"/>
</dbReference>
<accession>A0A0C3SBN6</accession>
<dbReference type="HOGENOM" id="CLU_1016013_0_0_1"/>
<gene>
    <name evidence="3" type="ORF">PHLGIDRAFT_388474</name>
</gene>
<protein>
    <submittedName>
        <fullName evidence="3">Uncharacterized protein</fullName>
    </submittedName>
</protein>
<sequence>MRESASAPLGSNVRDSVRPAAQADALKAAVQIQVQVEALANTAQAAAKQARLLTQYVGTLAEPGRDLAEAHRALQVTNMRLARDLANAREQGEAWKTLAQNVQEMQEMAMAAFERCNALEKENVELRHAMHAFAEGSASVTIQQLQRIISSLTEEVTQYKKREEDLKTKEKSLRSKENNVIIKAMRKQTKELKRRSLQSSKPTEVTVLGSKNINTLNADTPTANQQRNPPSPELTTIPSFQEIFFL</sequence>
<reference evidence="3 4" key="1">
    <citation type="journal article" date="2014" name="PLoS Genet.">
        <title>Analysis of the Phlebiopsis gigantea genome, transcriptome and secretome provides insight into its pioneer colonization strategies of wood.</title>
        <authorList>
            <person name="Hori C."/>
            <person name="Ishida T."/>
            <person name="Igarashi K."/>
            <person name="Samejima M."/>
            <person name="Suzuki H."/>
            <person name="Master E."/>
            <person name="Ferreira P."/>
            <person name="Ruiz-Duenas F.J."/>
            <person name="Held B."/>
            <person name="Canessa P."/>
            <person name="Larrondo L.F."/>
            <person name="Schmoll M."/>
            <person name="Druzhinina I.S."/>
            <person name="Kubicek C.P."/>
            <person name="Gaskell J.A."/>
            <person name="Kersten P."/>
            <person name="St John F."/>
            <person name="Glasner J."/>
            <person name="Sabat G."/>
            <person name="Splinter BonDurant S."/>
            <person name="Syed K."/>
            <person name="Yadav J."/>
            <person name="Mgbeahuruike A.C."/>
            <person name="Kovalchuk A."/>
            <person name="Asiegbu F.O."/>
            <person name="Lackner G."/>
            <person name="Hoffmeister D."/>
            <person name="Rencoret J."/>
            <person name="Gutierrez A."/>
            <person name="Sun H."/>
            <person name="Lindquist E."/>
            <person name="Barry K."/>
            <person name="Riley R."/>
            <person name="Grigoriev I.V."/>
            <person name="Henrissat B."/>
            <person name="Kues U."/>
            <person name="Berka R.M."/>
            <person name="Martinez A.T."/>
            <person name="Covert S.F."/>
            <person name="Blanchette R.A."/>
            <person name="Cullen D."/>
        </authorList>
    </citation>
    <scope>NUCLEOTIDE SEQUENCE [LARGE SCALE GENOMIC DNA]</scope>
    <source>
        <strain evidence="3 4">11061_1 CR5-6</strain>
    </source>
</reference>
<organism evidence="3 4">
    <name type="scientific">Phlebiopsis gigantea (strain 11061_1 CR5-6)</name>
    <name type="common">White-rot fungus</name>
    <name type="synonym">Peniophora gigantea</name>
    <dbReference type="NCBI Taxonomy" id="745531"/>
    <lineage>
        <taxon>Eukaryota</taxon>
        <taxon>Fungi</taxon>
        <taxon>Dikarya</taxon>
        <taxon>Basidiomycota</taxon>
        <taxon>Agaricomycotina</taxon>
        <taxon>Agaricomycetes</taxon>
        <taxon>Polyporales</taxon>
        <taxon>Phanerochaetaceae</taxon>
        <taxon>Phlebiopsis</taxon>
    </lineage>
</organism>
<evidence type="ECO:0000256" key="2">
    <source>
        <dbReference type="SAM" id="MobiDB-lite"/>
    </source>
</evidence>
<proteinExistence type="predicted"/>
<keyword evidence="1" id="KW-0175">Coiled coil</keyword>
<dbReference type="OrthoDB" id="2798460at2759"/>